<dbReference type="Gene3D" id="2.30.22.10">
    <property type="entry name" value="Head domain of nucleotide exchange factor GrpE"/>
    <property type="match status" value="1"/>
</dbReference>
<dbReference type="Proteomes" id="UP001324115">
    <property type="component" value="Unassembled WGS sequence"/>
</dbReference>
<accession>A0AAN7E1F1</accession>
<comment type="similarity">
    <text evidence="2 8">Belongs to the GrpE family.</text>
</comment>
<keyword evidence="4" id="KW-0963">Cytoplasm</keyword>
<name>A0AAN7E1F1_QUERU</name>
<evidence type="ECO:0000256" key="5">
    <source>
        <dbReference type="ARBA" id="ARBA00023016"/>
    </source>
</evidence>
<dbReference type="Gene3D" id="3.90.20.20">
    <property type="match status" value="1"/>
</dbReference>
<dbReference type="AlphaFoldDB" id="A0AAN7E1F1"/>
<dbReference type="InterPro" id="IPR000740">
    <property type="entry name" value="GrpE"/>
</dbReference>
<keyword evidence="11" id="KW-1185">Reference proteome</keyword>
<dbReference type="PANTHER" id="PTHR21237">
    <property type="entry name" value="GRPE PROTEIN"/>
    <property type="match status" value="1"/>
</dbReference>
<dbReference type="GO" id="GO:0009507">
    <property type="term" value="C:chloroplast"/>
    <property type="evidence" value="ECO:0007669"/>
    <property type="project" value="TreeGrafter"/>
</dbReference>
<dbReference type="PRINTS" id="PR00773">
    <property type="entry name" value="GRPEPROTEIN"/>
</dbReference>
<organism evidence="10 11">
    <name type="scientific">Quercus rubra</name>
    <name type="common">Northern red oak</name>
    <name type="synonym">Quercus borealis</name>
    <dbReference type="NCBI Taxonomy" id="3512"/>
    <lineage>
        <taxon>Eukaryota</taxon>
        <taxon>Viridiplantae</taxon>
        <taxon>Streptophyta</taxon>
        <taxon>Embryophyta</taxon>
        <taxon>Tracheophyta</taxon>
        <taxon>Spermatophyta</taxon>
        <taxon>Magnoliopsida</taxon>
        <taxon>eudicotyledons</taxon>
        <taxon>Gunneridae</taxon>
        <taxon>Pentapetalae</taxon>
        <taxon>rosids</taxon>
        <taxon>fabids</taxon>
        <taxon>Fagales</taxon>
        <taxon>Fagaceae</taxon>
        <taxon>Quercus</taxon>
    </lineage>
</organism>
<evidence type="ECO:0000313" key="10">
    <source>
        <dbReference type="EMBL" id="KAK4559591.1"/>
    </source>
</evidence>
<reference evidence="10 11" key="1">
    <citation type="journal article" date="2023" name="G3 (Bethesda)">
        <title>A haplotype-resolved chromosome-scale genome for Quercus rubra L. provides insights into the genetics of adaptive traits for red oak species.</title>
        <authorList>
            <person name="Kapoor B."/>
            <person name="Jenkins J."/>
            <person name="Schmutz J."/>
            <person name="Zhebentyayeva T."/>
            <person name="Kuelheim C."/>
            <person name="Coggeshall M."/>
            <person name="Heim C."/>
            <person name="Lasky J.R."/>
            <person name="Leites L."/>
            <person name="Islam-Faridi N."/>
            <person name="Romero-Severson J."/>
            <person name="DeLeo V.L."/>
            <person name="Lucas S.M."/>
            <person name="Lazic D."/>
            <person name="Gailing O."/>
            <person name="Carlson J."/>
            <person name="Staton M."/>
        </authorList>
    </citation>
    <scope>NUCLEOTIDE SEQUENCE [LARGE SCALE GENOMIC DNA]</scope>
    <source>
        <strain evidence="10">Pseudo-F2</strain>
    </source>
</reference>
<comment type="subcellular location">
    <subcellularLocation>
        <location evidence="1">Cytoplasm</location>
    </subcellularLocation>
    <subcellularLocation>
        <location evidence="7">Mitochondrion matrix</location>
    </subcellularLocation>
</comment>
<dbReference type="GO" id="GO:0000774">
    <property type="term" value="F:adenyl-nucleotide exchange factor activity"/>
    <property type="evidence" value="ECO:0007669"/>
    <property type="project" value="InterPro"/>
</dbReference>
<evidence type="ECO:0000256" key="1">
    <source>
        <dbReference type="ARBA" id="ARBA00004496"/>
    </source>
</evidence>
<dbReference type="Pfam" id="PF01025">
    <property type="entry name" value="GrpE"/>
    <property type="match status" value="1"/>
</dbReference>
<dbReference type="GO" id="GO:0042803">
    <property type="term" value="F:protein homodimerization activity"/>
    <property type="evidence" value="ECO:0007669"/>
    <property type="project" value="InterPro"/>
</dbReference>
<dbReference type="EMBL" id="JAXUIC010000012">
    <property type="protein sequence ID" value="KAK4559591.1"/>
    <property type="molecule type" value="Genomic_DNA"/>
</dbReference>
<dbReference type="GO" id="GO:0005759">
    <property type="term" value="C:mitochondrial matrix"/>
    <property type="evidence" value="ECO:0007669"/>
    <property type="project" value="UniProtKB-SubCell"/>
</dbReference>
<comment type="subunit">
    <text evidence="3">Homodimer.</text>
</comment>
<keyword evidence="5" id="KW-0346">Stress response</keyword>
<evidence type="ECO:0000256" key="4">
    <source>
        <dbReference type="ARBA" id="ARBA00022490"/>
    </source>
</evidence>
<dbReference type="SUPFAM" id="SSF51064">
    <property type="entry name" value="Head domain of nucleotide exchange factor GrpE"/>
    <property type="match status" value="1"/>
</dbReference>
<evidence type="ECO:0000256" key="9">
    <source>
        <dbReference type="SAM" id="MobiDB-lite"/>
    </source>
</evidence>
<proteinExistence type="inferred from homology"/>
<dbReference type="FunFam" id="2.30.22.10:FF:000001">
    <property type="entry name" value="Protein GrpE"/>
    <property type="match status" value="1"/>
</dbReference>
<dbReference type="SUPFAM" id="SSF58014">
    <property type="entry name" value="Coiled-coil domain of nucleotide exchange factor GrpE"/>
    <property type="match status" value="1"/>
</dbReference>
<evidence type="ECO:0000256" key="6">
    <source>
        <dbReference type="ARBA" id="ARBA00023186"/>
    </source>
</evidence>
<gene>
    <name evidence="10" type="ORF">RGQ29_008706</name>
</gene>
<sequence>MAVSLSNHYHYHSLFAPPHPRLSVSSSSSSPNSSKSKTLAFFHRPILGFTLTNSSPVTNKCSSSSSSRSFKSYLAAQDSEVPTTNDLEEAGENDVQTSESGADQQHLSSLTTLIKVYKEAILAGDEKTISDIEARIHVIENEKNELVQNVLTLSTEITSGKEKYIRLQADFDNFRKRSEKERLTIRSDAQGEVIESLLPMVDNFERAKQQLKLETEKEQKIDASYQGIYKQFVEIMRNLRVAVVATVGKPFDPSLHEAIAREESQEFKEGVVIQEFRRGFLLGDRLLRPAMVKVSAGPGRKKAPVATEKSTEHPATAAGIDER</sequence>
<dbReference type="GO" id="GO:0051082">
    <property type="term" value="F:unfolded protein binding"/>
    <property type="evidence" value="ECO:0007669"/>
    <property type="project" value="TreeGrafter"/>
</dbReference>
<protein>
    <recommendedName>
        <fullName evidence="7">GrpE protein homolog</fullName>
    </recommendedName>
</protein>
<dbReference type="NCBIfam" id="NF010741">
    <property type="entry name" value="PRK14143.1"/>
    <property type="match status" value="1"/>
</dbReference>
<comment type="function">
    <text evidence="7">Essential component of the PAM complex, a complex required for the translocation of transit peptide-containing proteins from the inner membrane into the mitochondrial matrix in an ATP-dependent manner.</text>
</comment>
<evidence type="ECO:0000256" key="2">
    <source>
        <dbReference type="ARBA" id="ARBA00009054"/>
    </source>
</evidence>
<comment type="caution">
    <text evidence="10">The sequence shown here is derived from an EMBL/GenBank/DDBJ whole genome shotgun (WGS) entry which is preliminary data.</text>
</comment>
<evidence type="ECO:0000256" key="3">
    <source>
        <dbReference type="ARBA" id="ARBA00011738"/>
    </source>
</evidence>
<keyword evidence="6 7" id="KW-0143">Chaperone</keyword>
<evidence type="ECO:0000256" key="8">
    <source>
        <dbReference type="RuleBase" id="RU004478"/>
    </source>
</evidence>
<dbReference type="HAMAP" id="MF_01151">
    <property type="entry name" value="GrpE"/>
    <property type="match status" value="1"/>
</dbReference>
<evidence type="ECO:0000256" key="7">
    <source>
        <dbReference type="RuleBase" id="RU000640"/>
    </source>
</evidence>
<dbReference type="GO" id="GO:0006457">
    <property type="term" value="P:protein folding"/>
    <property type="evidence" value="ECO:0007669"/>
    <property type="project" value="InterPro"/>
</dbReference>
<keyword evidence="7" id="KW-0496">Mitochondrion</keyword>
<dbReference type="PANTHER" id="PTHR21237:SF40">
    <property type="entry name" value="CELL CYCLE AND APOPTOSIS REGULATOR PROTEIN 2"/>
    <property type="match status" value="1"/>
</dbReference>
<evidence type="ECO:0000313" key="11">
    <source>
        <dbReference type="Proteomes" id="UP001324115"/>
    </source>
</evidence>
<dbReference type="PROSITE" id="PS01071">
    <property type="entry name" value="GRPE"/>
    <property type="match status" value="1"/>
</dbReference>
<dbReference type="GO" id="GO:0051087">
    <property type="term" value="F:protein-folding chaperone binding"/>
    <property type="evidence" value="ECO:0007669"/>
    <property type="project" value="InterPro"/>
</dbReference>
<dbReference type="InterPro" id="IPR009012">
    <property type="entry name" value="GrpE_head"/>
</dbReference>
<dbReference type="InterPro" id="IPR013805">
    <property type="entry name" value="GrpE_CC"/>
</dbReference>
<dbReference type="CDD" id="cd00446">
    <property type="entry name" value="GrpE"/>
    <property type="match status" value="1"/>
</dbReference>
<feature type="region of interest" description="Disordered" evidence="9">
    <location>
        <begin position="297"/>
        <end position="323"/>
    </location>
</feature>